<name>A0ACB9TXK3_HOLOL</name>
<organism evidence="1 2">
    <name type="scientific">Holotrichia oblita</name>
    <name type="common">Chafer beetle</name>
    <dbReference type="NCBI Taxonomy" id="644536"/>
    <lineage>
        <taxon>Eukaryota</taxon>
        <taxon>Metazoa</taxon>
        <taxon>Ecdysozoa</taxon>
        <taxon>Arthropoda</taxon>
        <taxon>Hexapoda</taxon>
        <taxon>Insecta</taxon>
        <taxon>Pterygota</taxon>
        <taxon>Neoptera</taxon>
        <taxon>Endopterygota</taxon>
        <taxon>Coleoptera</taxon>
        <taxon>Polyphaga</taxon>
        <taxon>Scarabaeiformia</taxon>
        <taxon>Scarabaeidae</taxon>
        <taxon>Melolonthinae</taxon>
        <taxon>Holotrichia</taxon>
    </lineage>
</organism>
<reference evidence="1" key="1">
    <citation type="submission" date="2022-04" db="EMBL/GenBank/DDBJ databases">
        <title>Chromosome-scale genome assembly of Holotrichia oblita Faldermann.</title>
        <authorList>
            <person name="Rongchong L."/>
        </authorList>
    </citation>
    <scope>NUCLEOTIDE SEQUENCE</scope>
    <source>
        <strain evidence="1">81SQS9</strain>
    </source>
</reference>
<evidence type="ECO:0000313" key="2">
    <source>
        <dbReference type="Proteomes" id="UP001056778"/>
    </source>
</evidence>
<accession>A0ACB9TXK3</accession>
<comment type="caution">
    <text evidence="1">The sequence shown here is derived from an EMBL/GenBank/DDBJ whole genome shotgun (WGS) entry which is preliminary data.</text>
</comment>
<protein>
    <submittedName>
        <fullName evidence="1">Wd repeat protein 26-related</fullName>
    </submittedName>
</protein>
<gene>
    <name evidence="1" type="ORF">MML48_1g20241</name>
</gene>
<evidence type="ECO:0000313" key="1">
    <source>
        <dbReference type="EMBL" id="KAI4471340.1"/>
    </source>
</evidence>
<keyword evidence="2" id="KW-1185">Reference proteome</keyword>
<sequence length="257" mass="28264">MSNESRVIPITTQKDNVVPTKQAEASRAIVGGNSIAENYAFKGVHHIFDQTGNSRGEVRIANVSTGRFMKNVCRVTGNVLSLASDVNCKTLWAGNDKGEIVSILCDISGQLCRTKRLNIGISCSITSLSYRAWISREARDPLLLVNCSDNSLCLFNIIDYEGSLVLKRKFQNKHQKHAIKSTFCPIMSFRQGACVVTGSEDGNVYFLDIEKPTTKSCLNTLQGHASPILGISFNYNESLLATSDLEGLVIIWKRADL</sequence>
<proteinExistence type="predicted"/>
<dbReference type="Proteomes" id="UP001056778">
    <property type="component" value="Chromosome 1"/>
</dbReference>
<dbReference type="EMBL" id="CM043015">
    <property type="protein sequence ID" value="KAI4471340.1"/>
    <property type="molecule type" value="Genomic_DNA"/>
</dbReference>